<evidence type="ECO:0000313" key="2">
    <source>
        <dbReference type="Proteomes" id="UP000467841"/>
    </source>
</evidence>
<gene>
    <name evidence="1" type="ORF">MERR_LOCUS22119</name>
</gene>
<comment type="caution">
    <text evidence="1">The sequence shown here is derived from an EMBL/GenBank/DDBJ whole genome shotgun (WGS) entry which is preliminary data.</text>
</comment>
<name>A0A6D2IWG5_9BRAS</name>
<organism evidence="1 2">
    <name type="scientific">Microthlaspi erraticum</name>
    <dbReference type="NCBI Taxonomy" id="1685480"/>
    <lineage>
        <taxon>Eukaryota</taxon>
        <taxon>Viridiplantae</taxon>
        <taxon>Streptophyta</taxon>
        <taxon>Embryophyta</taxon>
        <taxon>Tracheophyta</taxon>
        <taxon>Spermatophyta</taxon>
        <taxon>Magnoliopsida</taxon>
        <taxon>eudicotyledons</taxon>
        <taxon>Gunneridae</taxon>
        <taxon>Pentapetalae</taxon>
        <taxon>rosids</taxon>
        <taxon>malvids</taxon>
        <taxon>Brassicales</taxon>
        <taxon>Brassicaceae</taxon>
        <taxon>Coluteocarpeae</taxon>
        <taxon>Microthlaspi</taxon>
    </lineage>
</organism>
<accession>A0A6D2IWG5</accession>
<dbReference type="AlphaFoldDB" id="A0A6D2IWG5"/>
<dbReference type="EMBL" id="CACVBM020001151">
    <property type="protein sequence ID" value="CAA7034884.1"/>
    <property type="molecule type" value="Genomic_DNA"/>
</dbReference>
<evidence type="ECO:0000313" key="1">
    <source>
        <dbReference type="EMBL" id="CAA7034884.1"/>
    </source>
</evidence>
<reference evidence="1" key="1">
    <citation type="submission" date="2020-01" db="EMBL/GenBank/DDBJ databases">
        <authorList>
            <person name="Mishra B."/>
        </authorList>
    </citation>
    <scope>NUCLEOTIDE SEQUENCE [LARGE SCALE GENOMIC DNA]</scope>
</reference>
<sequence>MILKGSKPCDNRRFLVFVFFSAVRPSFLQHRLPKNLKGFFSDFLSTSRLRLKFSSPRWNQNLPPVFSVARHGRTDTIHTVRGASLEKRR</sequence>
<proteinExistence type="predicted"/>
<dbReference type="Proteomes" id="UP000467841">
    <property type="component" value="Unassembled WGS sequence"/>
</dbReference>
<protein>
    <submittedName>
        <fullName evidence="1">Uncharacterized protein</fullName>
    </submittedName>
</protein>
<keyword evidence="2" id="KW-1185">Reference proteome</keyword>